<comment type="caution">
    <text evidence="2">The sequence shown here is derived from an EMBL/GenBank/DDBJ whole genome shotgun (WGS) entry which is preliminary data.</text>
</comment>
<dbReference type="OrthoDB" id="2610860at2759"/>
<sequence length="410" mass="46826">MGNITSRQLDIHRFLGLAVCHSTTIDPRRLEHHTYTYWTGDIAALLVRGQPLKHCLIAPQFPIYVSPKERHDPNRTGGSDETTADGGAEGVYVDIAIAMPLLEPRYVDELGTLGGTLENTNLHDFLENILPRKLPGLSPRCLWVSGFEAPLLAELKPGPTRHADRIHSFYLNLEVLLGQAREQAEEQALCLFCSWRFASQDDVILLAGAGDYYEVRRATREWAKRRMNNKPYTTKTLQNLRKAKAQWRERGDVDIVSPDDDSVEEDLNAIKDGDWTEGQMDEMYGTPEDAKERQARLNAERTQRRIKREVRRQQYMTALTMRPTDDRTAPLFTNEELNAIHPGGNFFESGPPELFFGKTSSVRWSGVLQLGSDMSNKYMAWIQDFIRKHEVAEEKRRRNVSFTKAPKQKA</sequence>
<proteinExistence type="predicted"/>
<protein>
    <submittedName>
        <fullName evidence="2">Uncharacterized protein</fullName>
    </submittedName>
</protein>
<dbReference type="EMBL" id="JACAZI010000009">
    <property type="protein sequence ID" value="KAF7352607.1"/>
    <property type="molecule type" value="Genomic_DNA"/>
</dbReference>
<name>A0A8H6Y4P3_9AGAR</name>
<reference evidence="2" key="1">
    <citation type="submission" date="2020-05" db="EMBL/GenBank/DDBJ databases">
        <title>Mycena genomes resolve the evolution of fungal bioluminescence.</title>
        <authorList>
            <person name="Tsai I.J."/>
        </authorList>
    </citation>
    <scope>NUCLEOTIDE SEQUENCE</scope>
    <source>
        <strain evidence="2">CCC161011</strain>
    </source>
</reference>
<organism evidence="2 3">
    <name type="scientific">Mycena venus</name>
    <dbReference type="NCBI Taxonomy" id="2733690"/>
    <lineage>
        <taxon>Eukaryota</taxon>
        <taxon>Fungi</taxon>
        <taxon>Dikarya</taxon>
        <taxon>Basidiomycota</taxon>
        <taxon>Agaricomycotina</taxon>
        <taxon>Agaricomycetes</taxon>
        <taxon>Agaricomycetidae</taxon>
        <taxon>Agaricales</taxon>
        <taxon>Marasmiineae</taxon>
        <taxon>Mycenaceae</taxon>
        <taxon>Mycena</taxon>
    </lineage>
</organism>
<evidence type="ECO:0000256" key="1">
    <source>
        <dbReference type="SAM" id="MobiDB-lite"/>
    </source>
</evidence>
<gene>
    <name evidence="2" type="ORF">MVEN_01226200</name>
</gene>
<evidence type="ECO:0000313" key="2">
    <source>
        <dbReference type="EMBL" id="KAF7352607.1"/>
    </source>
</evidence>
<accession>A0A8H6Y4P3</accession>
<dbReference type="Proteomes" id="UP000620124">
    <property type="component" value="Unassembled WGS sequence"/>
</dbReference>
<feature type="region of interest" description="Disordered" evidence="1">
    <location>
        <begin position="67"/>
        <end position="86"/>
    </location>
</feature>
<dbReference type="AlphaFoldDB" id="A0A8H6Y4P3"/>
<evidence type="ECO:0000313" key="3">
    <source>
        <dbReference type="Proteomes" id="UP000620124"/>
    </source>
</evidence>
<keyword evidence="3" id="KW-1185">Reference proteome</keyword>